<dbReference type="Gene3D" id="2.120.10.30">
    <property type="entry name" value="TolB, C-terminal domain"/>
    <property type="match status" value="1"/>
</dbReference>
<dbReference type="Pfam" id="PF03088">
    <property type="entry name" value="Str_synth"/>
    <property type="match status" value="1"/>
</dbReference>
<dbReference type="KEGG" id="kak:Kalk_02625"/>
<protein>
    <submittedName>
        <fullName evidence="5">Gluconolactonase</fullName>
    </submittedName>
</protein>
<dbReference type="GO" id="GO:0016787">
    <property type="term" value="F:hydrolase activity"/>
    <property type="evidence" value="ECO:0007669"/>
    <property type="project" value="TreeGrafter"/>
</dbReference>
<evidence type="ECO:0000256" key="2">
    <source>
        <dbReference type="ARBA" id="ARBA00022553"/>
    </source>
</evidence>
<evidence type="ECO:0000256" key="3">
    <source>
        <dbReference type="ARBA" id="ARBA00023180"/>
    </source>
</evidence>
<dbReference type="OrthoDB" id="9775406at2"/>
<dbReference type="FunFam" id="2.120.10.30:FF:000066">
    <property type="entry name" value="ABC transporter permease protein"/>
    <property type="match status" value="1"/>
</dbReference>
<proteinExistence type="inferred from homology"/>
<dbReference type="InterPro" id="IPR011042">
    <property type="entry name" value="6-blade_b-propeller_TolB-like"/>
</dbReference>
<dbReference type="GO" id="GO:0012505">
    <property type="term" value="C:endomembrane system"/>
    <property type="evidence" value="ECO:0007669"/>
    <property type="project" value="TreeGrafter"/>
</dbReference>
<dbReference type="AlphaFoldDB" id="A0A2K9LIS1"/>
<keyword evidence="2" id="KW-0597">Phosphoprotein</keyword>
<dbReference type="PANTHER" id="PTHR10426">
    <property type="entry name" value="STRICTOSIDINE SYNTHASE-RELATED"/>
    <property type="match status" value="1"/>
</dbReference>
<keyword evidence="3" id="KW-0325">Glycoprotein</keyword>
<dbReference type="Proteomes" id="UP000235116">
    <property type="component" value="Chromosome"/>
</dbReference>
<sequence>MKKALLGLVILLAAGFTVLLVIPSPIDAAAYTPPTPPAMDGPYAVNHALDSATLLGQGEIFGAEDVDVDAFGRVYGATEDGRIVRVDQNGNISTMANTGGRPLGLHWDNHGNLIICDAFKGLLSLAPDGTLTTLLTEVDGQKLVFTDDLEIDQDGIIYFSDASIKYDQKHYMLDMLESRPWGRLIAYDPASGQAKTVLDNLYFANGVALSKDQDFVLVNETYRYQITRYWIRGPKQGQSEIFIDNLPGFPDGVSSSGRGTFWVALPTVRNPQADNLHPKPFLKNLVAKLPSFFSPKPQPYGFILELDEQGNVLRSLHDPEGDHFSFVTSIQENAGTLYLGTLTGDSIAMLPLQNDNVRE</sequence>
<organism evidence="5 6">
    <name type="scientific">Ketobacter alkanivorans</name>
    <dbReference type="NCBI Taxonomy" id="1917421"/>
    <lineage>
        <taxon>Bacteria</taxon>
        <taxon>Pseudomonadati</taxon>
        <taxon>Pseudomonadota</taxon>
        <taxon>Gammaproteobacteria</taxon>
        <taxon>Pseudomonadales</taxon>
        <taxon>Ketobacteraceae</taxon>
        <taxon>Ketobacter</taxon>
    </lineage>
</organism>
<gene>
    <name evidence="5" type="ORF">Kalk_02625</name>
</gene>
<evidence type="ECO:0000259" key="4">
    <source>
        <dbReference type="Pfam" id="PF03088"/>
    </source>
</evidence>
<accession>A0A2K9LIS1</accession>
<dbReference type="InterPro" id="IPR018119">
    <property type="entry name" value="Strictosidine_synth_cons-reg"/>
</dbReference>
<dbReference type="Pfam" id="PF20067">
    <property type="entry name" value="SSL_N"/>
    <property type="match status" value="1"/>
</dbReference>
<dbReference type="EMBL" id="CP022684">
    <property type="protein sequence ID" value="AUM11385.1"/>
    <property type="molecule type" value="Genomic_DNA"/>
</dbReference>
<dbReference type="SUPFAM" id="SSF63829">
    <property type="entry name" value="Calcium-dependent phosphotriesterase"/>
    <property type="match status" value="1"/>
</dbReference>
<evidence type="ECO:0000256" key="1">
    <source>
        <dbReference type="ARBA" id="ARBA00009191"/>
    </source>
</evidence>
<dbReference type="RefSeq" id="WP_101892725.1">
    <property type="nucleotide sequence ID" value="NZ_CP022684.1"/>
</dbReference>
<name>A0A2K9LIS1_9GAMM</name>
<evidence type="ECO:0000313" key="6">
    <source>
        <dbReference type="Proteomes" id="UP000235116"/>
    </source>
</evidence>
<dbReference type="PANTHER" id="PTHR10426:SF88">
    <property type="entry name" value="ADIPOCYTE PLASMA MEMBRANE-ASSOCIATED PROTEIN HEMOMUCIN-RELATED"/>
    <property type="match status" value="1"/>
</dbReference>
<keyword evidence="6" id="KW-1185">Reference proteome</keyword>
<reference evidence="6" key="1">
    <citation type="submission" date="2017-08" db="EMBL/GenBank/DDBJ databases">
        <title>Direct submision.</title>
        <authorList>
            <person name="Kim S.-J."/>
            <person name="Rhee S.-K."/>
        </authorList>
    </citation>
    <scope>NUCLEOTIDE SEQUENCE [LARGE SCALE GENOMIC DNA]</scope>
    <source>
        <strain evidence="6">GI5</strain>
    </source>
</reference>
<comment type="similarity">
    <text evidence="1">Belongs to the strictosidine synthase family.</text>
</comment>
<evidence type="ECO:0000313" key="5">
    <source>
        <dbReference type="EMBL" id="AUM11385.1"/>
    </source>
</evidence>
<feature type="domain" description="Strictosidine synthase conserved region" evidence="4">
    <location>
        <begin position="147"/>
        <end position="233"/>
    </location>
</feature>